<evidence type="ECO:0000313" key="1">
    <source>
        <dbReference type="EMBL" id="AQK91880.1"/>
    </source>
</evidence>
<name>A0A1D6FJE5_MAIZE</name>
<proteinExistence type="predicted"/>
<organism evidence="1">
    <name type="scientific">Zea mays</name>
    <name type="common">Maize</name>
    <dbReference type="NCBI Taxonomy" id="4577"/>
    <lineage>
        <taxon>Eukaryota</taxon>
        <taxon>Viridiplantae</taxon>
        <taxon>Streptophyta</taxon>
        <taxon>Embryophyta</taxon>
        <taxon>Tracheophyta</taxon>
        <taxon>Spermatophyta</taxon>
        <taxon>Magnoliopsida</taxon>
        <taxon>Liliopsida</taxon>
        <taxon>Poales</taxon>
        <taxon>Poaceae</taxon>
        <taxon>PACMAD clade</taxon>
        <taxon>Panicoideae</taxon>
        <taxon>Andropogonodae</taxon>
        <taxon>Andropogoneae</taxon>
        <taxon>Tripsacinae</taxon>
        <taxon>Zea</taxon>
    </lineage>
</organism>
<accession>A0A1D6FJE5</accession>
<gene>
    <name evidence="1" type="ORF">ZEAMMB73_Zm00001d009426</name>
</gene>
<dbReference type="EMBL" id="CM000784">
    <property type="protein sequence ID" value="AQK91880.1"/>
    <property type="molecule type" value="Genomic_DNA"/>
</dbReference>
<reference evidence="1" key="1">
    <citation type="submission" date="2015-12" db="EMBL/GenBank/DDBJ databases">
        <title>Update maize B73 reference genome by single molecule sequencing technologies.</title>
        <authorList>
            <consortium name="Maize Genome Sequencing Project"/>
            <person name="Ware D."/>
        </authorList>
    </citation>
    <scope>NUCLEOTIDE SEQUENCE</scope>
    <source>
        <tissue evidence="1">Seedling</tissue>
    </source>
</reference>
<sequence length="172" mass="18716">MELVARVHLRLRAGILSPTKGALEARAVAAGGGLVDDPVPPDPLACGLTRCSLNPQIYDGWTKCPGNSTVPVHTHCRPALCCCRIPTVSLCFVVLAYWGSLSCCRSCAIILSMVDLSFSLYTVDSTRGLPEAEFPLLRCDVPGHKQRCRLSLLCKDEGCLCFVIEKKTLRLR</sequence>
<protein>
    <submittedName>
        <fullName evidence="1">Mov34/MPN/PAD-1 family protein</fullName>
    </submittedName>
</protein>
<dbReference type="AlphaFoldDB" id="A0A1D6FJE5"/>